<sequence length="254" mass="28598">MLKPKNVIDREDKGEIVEAEGGGTMTKVYCTAIVLAAGSGKRMGTKVHKQYLQLCEKPVLAYSLQAFQQSDLIDEIILVVGKGEEEFCRTEIVEKYGFFKVQKIICGGEQRYHSVWNGLKETKAGYVYIHDGARPFVNENIIRRGYECVVREHACAAGMPVKDTVKIVDDNNIVSQTPERKYVWIVQTPQVFDTELIKRAYRLLEKEGESAVTDDAMVVETMLGESVKLYEGSYENIKITTPEDLKLAEAFVGK</sequence>
<dbReference type="InterPro" id="IPR001228">
    <property type="entry name" value="IspD"/>
</dbReference>
<dbReference type="Proteomes" id="UP000292665">
    <property type="component" value="Unassembled WGS sequence"/>
</dbReference>
<dbReference type="InterPro" id="IPR034683">
    <property type="entry name" value="IspD/TarI"/>
</dbReference>
<feature type="site" description="Transition state stabilizer" evidence="4">
    <location>
        <position position="49"/>
    </location>
</feature>
<organism evidence="5 6">
    <name type="scientific">[Ruminococcus] torques</name>
    <dbReference type="NCBI Taxonomy" id="33039"/>
    <lineage>
        <taxon>Bacteria</taxon>
        <taxon>Bacillati</taxon>
        <taxon>Bacillota</taxon>
        <taxon>Clostridia</taxon>
        <taxon>Lachnospirales</taxon>
        <taxon>Lachnospiraceae</taxon>
        <taxon>Mediterraneibacter</taxon>
    </lineage>
</organism>
<feature type="site" description="Transition state stabilizer" evidence="4">
    <location>
        <position position="42"/>
    </location>
</feature>
<evidence type="ECO:0000256" key="2">
    <source>
        <dbReference type="ARBA" id="ARBA00022695"/>
    </source>
</evidence>
<dbReference type="EMBL" id="RCYR01000009">
    <property type="protein sequence ID" value="RYS80424.1"/>
    <property type="molecule type" value="Genomic_DNA"/>
</dbReference>
<dbReference type="Pfam" id="PF01128">
    <property type="entry name" value="IspD"/>
    <property type="match status" value="1"/>
</dbReference>
<name>A0A4Q5C905_9FIRM</name>
<dbReference type="GO" id="GO:0050518">
    <property type="term" value="F:2-C-methyl-D-erythritol 4-phosphate cytidylyltransferase activity"/>
    <property type="evidence" value="ECO:0007669"/>
    <property type="project" value="UniProtKB-UniRule"/>
</dbReference>
<comment type="catalytic activity">
    <reaction evidence="4">
        <text>2-C-methyl-D-erythritol 4-phosphate + CTP + H(+) = 4-CDP-2-C-methyl-D-erythritol + diphosphate</text>
        <dbReference type="Rhea" id="RHEA:13429"/>
        <dbReference type="ChEBI" id="CHEBI:15378"/>
        <dbReference type="ChEBI" id="CHEBI:33019"/>
        <dbReference type="ChEBI" id="CHEBI:37563"/>
        <dbReference type="ChEBI" id="CHEBI:57823"/>
        <dbReference type="ChEBI" id="CHEBI:58262"/>
        <dbReference type="EC" id="2.7.7.60"/>
    </reaction>
</comment>
<dbReference type="UniPathway" id="UPA00056">
    <property type="reaction ID" value="UER00093"/>
</dbReference>
<comment type="caution">
    <text evidence="5">The sequence shown here is derived from an EMBL/GenBank/DDBJ whole genome shotgun (WGS) entry which is preliminary data.</text>
</comment>
<dbReference type="InterPro" id="IPR029044">
    <property type="entry name" value="Nucleotide-diphossugar_trans"/>
</dbReference>
<comment type="function">
    <text evidence="4">Catalyzes the formation of 4-diphosphocytidyl-2-C-methyl-D-erythritol from CTP and 2-C-methyl-D-erythritol 4-phosphate (MEP).</text>
</comment>
<dbReference type="SUPFAM" id="SSF53448">
    <property type="entry name" value="Nucleotide-diphospho-sugar transferases"/>
    <property type="match status" value="1"/>
</dbReference>
<proteinExistence type="inferred from homology"/>
<keyword evidence="2 4" id="KW-0548">Nucleotidyltransferase</keyword>
<dbReference type="NCBIfam" id="TIGR00453">
    <property type="entry name" value="ispD"/>
    <property type="match status" value="1"/>
</dbReference>
<evidence type="ECO:0000256" key="3">
    <source>
        <dbReference type="ARBA" id="ARBA00023229"/>
    </source>
</evidence>
<evidence type="ECO:0000313" key="5">
    <source>
        <dbReference type="EMBL" id="RYS80424.1"/>
    </source>
</evidence>
<comment type="pathway">
    <text evidence="4">Isoprenoid biosynthesis; isopentenyl diphosphate biosynthesis via DXP pathway; isopentenyl diphosphate from 1-deoxy-D-xylulose 5-phosphate: step 2/6.</text>
</comment>
<evidence type="ECO:0000256" key="1">
    <source>
        <dbReference type="ARBA" id="ARBA00022679"/>
    </source>
</evidence>
<evidence type="ECO:0000313" key="6">
    <source>
        <dbReference type="Proteomes" id="UP000292665"/>
    </source>
</evidence>
<dbReference type="PANTHER" id="PTHR32125">
    <property type="entry name" value="2-C-METHYL-D-ERYTHRITOL 4-PHOSPHATE CYTIDYLYLTRANSFERASE, CHLOROPLASTIC"/>
    <property type="match status" value="1"/>
</dbReference>
<dbReference type="RefSeq" id="WP_129794818.1">
    <property type="nucleotide sequence ID" value="NZ_CATXVX010000016.1"/>
</dbReference>
<keyword evidence="1 4" id="KW-0808">Transferase</keyword>
<dbReference type="FunFam" id="3.90.550.10:FF:000003">
    <property type="entry name" value="2-C-methyl-D-erythritol 4-phosphate cytidylyltransferase"/>
    <property type="match status" value="1"/>
</dbReference>
<reference evidence="5 6" key="1">
    <citation type="journal article" date="2019" name="Science, e1252229">
        <title>Invertible promoters mediate bacterial phase variation, antibiotic resistance, and host adaptation in the gut.</title>
        <authorList>
            <person name="Jiang X."/>
            <person name="Hall A.B."/>
            <person name="Arthur T.D."/>
            <person name="Plichta D.R."/>
            <person name="Covington C.T."/>
            <person name="Poyet M."/>
            <person name="Crothers J."/>
            <person name="Moses P.L."/>
            <person name="Tolonen A.C."/>
            <person name="Vlamakis H."/>
            <person name="Alm E.J."/>
            <person name="Xavier R.J."/>
        </authorList>
    </citation>
    <scope>NUCLEOTIDE SEQUENCE [LARGE SCALE GENOMIC DNA]</scope>
    <source>
        <strain evidence="6">aa_0143</strain>
    </source>
</reference>
<gene>
    <name evidence="4 5" type="primary">ispD</name>
    <name evidence="5" type="ORF">EAI93_06115</name>
</gene>
<dbReference type="HAMAP" id="MF_00108">
    <property type="entry name" value="IspD"/>
    <property type="match status" value="1"/>
</dbReference>
<comment type="similarity">
    <text evidence="4">Belongs to the IspD/TarI cytidylyltransferase family. IspD subfamily.</text>
</comment>
<dbReference type="Gene3D" id="3.90.550.10">
    <property type="entry name" value="Spore Coat Polysaccharide Biosynthesis Protein SpsA, Chain A"/>
    <property type="match status" value="1"/>
</dbReference>
<dbReference type="GO" id="GO:0019288">
    <property type="term" value="P:isopentenyl diphosphate biosynthetic process, methylerythritol 4-phosphate pathway"/>
    <property type="evidence" value="ECO:0007669"/>
    <property type="project" value="UniProtKB-UniRule"/>
</dbReference>
<dbReference type="PANTHER" id="PTHR32125:SF4">
    <property type="entry name" value="2-C-METHYL-D-ERYTHRITOL 4-PHOSPHATE CYTIDYLYLTRANSFERASE, CHLOROPLASTIC"/>
    <property type="match status" value="1"/>
</dbReference>
<protein>
    <recommendedName>
        <fullName evidence="4">2-C-methyl-D-erythritol 4-phosphate cytidylyltransferase</fullName>
        <ecNumber evidence="4">2.7.7.60</ecNumber>
    </recommendedName>
    <alternativeName>
        <fullName evidence="4">4-diphosphocytidyl-2C-methyl-D-erythritol synthase</fullName>
    </alternativeName>
    <alternativeName>
        <fullName evidence="4">MEP cytidylyltransferase</fullName>
        <shortName evidence="4">MCT</shortName>
    </alternativeName>
</protein>
<feature type="site" description="Positions MEP for the nucleophilic attack" evidence="4">
    <location>
        <position position="238"/>
    </location>
</feature>
<dbReference type="AlphaFoldDB" id="A0A4Q5C905"/>
<evidence type="ECO:0000256" key="4">
    <source>
        <dbReference type="HAMAP-Rule" id="MF_00108"/>
    </source>
</evidence>
<keyword evidence="3 4" id="KW-0414">Isoprene biosynthesis</keyword>
<dbReference type="InterPro" id="IPR050088">
    <property type="entry name" value="IspD/TarI_cytidylyltransf_bact"/>
</dbReference>
<dbReference type="EC" id="2.7.7.60" evidence="4"/>
<dbReference type="CDD" id="cd02516">
    <property type="entry name" value="CDP-ME_synthetase"/>
    <property type="match status" value="1"/>
</dbReference>
<feature type="site" description="Positions MEP for the nucleophilic attack" evidence="4">
    <location>
        <position position="180"/>
    </location>
</feature>
<accession>A0A4Q5C905</accession>